<feature type="domain" description="HIT" evidence="1">
    <location>
        <begin position="1"/>
        <end position="34"/>
    </location>
</feature>
<evidence type="ECO:0000259" key="1">
    <source>
        <dbReference type="PROSITE" id="PS51084"/>
    </source>
</evidence>
<organism evidence="2">
    <name type="scientific">hydrothermal vent metagenome</name>
    <dbReference type="NCBI Taxonomy" id="652676"/>
    <lineage>
        <taxon>unclassified sequences</taxon>
        <taxon>metagenomes</taxon>
        <taxon>ecological metagenomes</taxon>
    </lineage>
</organism>
<sequence>TAFNSDKINIAALGNIVKQLHIHHVVRYHDDPSWPAPIWGRHRARPYTSEEQALVIQQLVNALGEEFTLENSKK</sequence>
<dbReference type="PROSITE" id="PS51084">
    <property type="entry name" value="HIT_2"/>
    <property type="match status" value="1"/>
</dbReference>
<dbReference type="GO" id="GO:0016787">
    <property type="term" value="F:hydrolase activity"/>
    <property type="evidence" value="ECO:0007669"/>
    <property type="project" value="UniProtKB-KW"/>
</dbReference>
<name>A0A3B1A0P9_9ZZZZ</name>
<gene>
    <name evidence="2" type="ORF">MNBD_GAMMA18-2345</name>
</gene>
<dbReference type="Gene3D" id="3.30.428.10">
    <property type="entry name" value="HIT-like"/>
    <property type="match status" value="1"/>
</dbReference>
<feature type="non-terminal residue" evidence="2">
    <location>
        <position position="1"/>
    </location>
</feature>
<reference evidence="2" key="1">
    <citation type="submission" date="2018-06" db="EMBL/GenBank/DDBJ databases">
        <authorList>
            <person name="Zhirakovskaya E."/>
        </authorList>
    </citation>
    <scope>NUCLEOTIDE SEQUENCE</scope>
</reference>
<dbReference type="InterPro" id="IPR036265">
    <property type="entry name" value="HIT-like_sf"/>
</dbReference>
<proteinExistence type="predicted"/>
<protein>
    <submittedName>
        <fullName evidence="2">Diadenosine tetraphosphate (Ap4A) hydrolase and other HIT family hydrolases</fullName>
    </submittedName>
</protein>
<dbReference type="AlphaFoldDB" id="A0A3B1A0P9"/>
<evidence type="ECO:0000313" key="2">
    <source>
        <dbReference type="EMBL" id="VAW86426.1"/>
    </source>
</evidence>
<keyword evidence="2" id="KW-0378">Hydrolase</keyword>
<dbReference type="InterPro" id="IPR011146">
    <property type="entry name" value="HIT-like"/>
</dbReference>
<dbReference type="EMBL" id="UOFP01000142">
    <property type="protein sequence ID" value="VAW86426.1"/>
    <property type="molecule type" value="Genomic_DNA"/>
</dbReference>
<dbReference type="SUPFAM" id="SSF54197">
    <property type="entry name" value="HIT-like"/>
    <property type="match status" value="1"/>
</dbReference>
<accession>A0A3B1A0P9</accession>